<dbReference type="InterPro" id="IPR003593">
    <property type="entry name" value="AAA+_ATPase"/>
</dbReference>
<dbReference type="SMART" id="SM00255">
    <property type="entry name" value="TIR"/>
    <property type="match status" value="1"/>
</dbReference>
<dbReference type="InterPro" id="IPR045344">
    <property type="entry name" value="C-JID"/>
</dbReference>
<evidence type="ECO:0000256" key="4">
    <source>
        <dbReference type="ARBA" id="ARBA00022801"/>
    </source>
</evidence>
<evidence type="ECO:0000256" key="7">
    <source>
        <dbReference type="ARBA" id="ARBA00047304"/>
    </source>
</evidence>
<dbReference type="InterPro" id="IPR042197">
    <property type="entry name" value="Apaf_helical"/>
</dbReference>
<evidence type="ECO:0000259" key="8">
    <source>
        <dbReference type="PROSITE" id="PS50104"/>
    </source>
</evidence>
<dbReference type="SUPFAM" id="SSF52540">
    <property type="entry name" value="P-loop containing nucleoside triphosphate hydrolases"/>
    <property type="match status" value="1"/>
</dbReference>
<comment type="catalytic activity">
    <reaction evidence="7">
        <text>NAD(+) + H2O = ADP-D-ribose + nicotinamide + H(+)</text>
        <dbReference type="Rhea" id="RHEA:16301"/>
        <dbReference type="ChEBI" id="CHEBI:15377"/>
        <dbReference type="ChEBI" id="CHEBI:15378"/>
        <dbReference type="ChEBI" id="CHEBI:17154"/>
        <dbReference type="ChEBI" id="CHEBI:57540"/>
        <dbReference type="ChEBI" id="CHEBI:57967"/>
        <dbReference type="EC" id="3.2.2.6"/>
    </reaction>
    <physiologicalReaction direction="left-to-right" evidence="7">
        <dbReference type="Rhea" id="RHEA:16302"/>
    </physiologicalReaction>
</comment>
<dbReference type="SUPFAM" id="SSF52200">
    <property type="entry name" value="Toll/Interleukin receptor TIR domain"/>
    <property type="match status" value="1"/>
</dbReference>
<dbReference type="InterPro" id="IPR032675">
    <property type="entry name" value="LRR_dom_sf"/>
</dbReference>
<dbReference type="Pfam" id="PF01582">
    <property type="entry name" value="TIR"/>
    <property type="match status" value="1"/>
</dbReference>
<dbReference type="InParanoid" id="A0A6P9E0Y4"/>
<dbReference type="GO" id="GO:0051707">
    <property type="term" value="P:response to other organism"/>
    <property type="evidence" value="ECO:0007669"/>
    <property type="project" value="UniProtKB-ARBA"/>
</dbReference>
<dbReference type="Gene3D" id="1.10.8.430">
    <property type="entry name" value="Helical domain of apoptotic protease-activating factors"/>
    <property type="match status" value="1"/>
</dbReference>
<dbReference type="InterPro" id="IPR044974">
    <property type="entry name" value="Disease_R_plants"/>
</dbReference>
<keyword evidence="9" id="KW-1185">Reference proteome</keyword>
<dbReference type="Gene3D" id="3.40.50.300">
    <property type="entry name" value="P-loop containing nucleotide triphosphate hydrolases"/>
    <property type="match status" value="1"/>
</dbReference>
<keyword evidence="2" id="KW-0433">Leucine-rich repeat</keyword>
<dbReference type="Pfam" id="PF23598">
    <property type="entry name" value="LRR_14"/>
    <property type="match status" value="1"/>
</dbReference>
<evidence type="ECO:0000256" key="6">
    <source>
        <dbReference type="ARBA" id="ARBA00023027"/>
    </source>
</evidence>
<dbReference type="Pfam" id="PF23282">
    <property type="entry name" value="WHD_ROQ1"/>
    <property type="match status" value="1"/>
</dbReference>
<evidence type="ECO:0000313" key="10">
    <source>
        <dbReference type="RefSeq" id="XP_035540991.1"/>
    </source>
</evidence>
<dbReference type="AlphaFoldDB" id="A0A6P9E0Y4"/>
<dbReference type="InterPro" id="IPR000157">
    <property type="entry name" value="TIR_dom"/>
</dbReference>
<keyword evidence="5" id="KW-0611">Plant defense</keyword>
<sequence>MADQTFPSSSKPHSNHWDRDVFLSFRGEDTRKNFTDHLYSALVRAGIHTFRDDDELPRGENISTELLNAIRGSRISIVVFSKGYATSKWCLDELAEILNCTKTRGHTLLPIFYHVNPSDIRKQTGTVAKAFAKHEKRFQADMERVQRWRKALTEATDCAGWDLDGIANGYESNFIDQIVEEVFCKVKPDGLCVAEKPVGLDSRVEEMKALLSLGTSDIRIVGIYGMGGIGKTTLAKAVYNQIFNRFEGSSCLLNIKENSEQSNGLLHLLEQLIFDILKRRNLKVNSVDRAIKLIEEKCFGKRVILVLDDVDDLKQIHALASHFEWLGPGSRVIVTTRDEHLLTQLGVNAKYKVKELNQFESLCLLSWHAFGMVHPREAYQDLSRSAVEYAGGLPLALEVLGSFLKGRSIIEWKHELKILRRNPHNKVQKILRRSFDSLDYSRKDIFLDVACFFIDMDKEYVIKILDGCGFFPASGFSMLIQRSLLTIDEKNKLKMHDLIRDMGREIVFEKSPNNSGKRNRLWFPEDVLNVLHKHTGSEEVEGLSLNLPILEDVQTKAFAGMKNLRLLQINSVNLKGCFTHFSKELKWLCWHECPLKCLPPNFHLENLVVLDMQHSNFRQVWKGNKVLNKLKVLNLSHSKCLTKLPNFLHVAHLEILILEGCTSLVEVHESIGLLKRVVLLNLKGCENLKNLPKSIYSLRSLESLDLSGCLKLDKLSEELGNMISLTELRVEDTGIKQLPSSFGLLKNLKTVLLSGSTGHSSKSRLSHFLPWMSPKRSNPISLLPPSVSGLRSLTVLVLSDCNLSEDGIPNDLGDLFSLKSLDLSKNNFRNLPQCIGRLPNLQHLFLSECTSLQSVSELPASLHDLNASGCTSMERLTDLSDLKELRNLRLSKCHKLVEINGLESSKYTLYIQMQGCNNLARDYRMSILQSLTMGAYLGDLIVILPGSEVPNWFSHRTTGSSVSFHVPSLTEGEVCILLVCAVLAFDEATERFVNKPFVRMINKTRGEIYDYSPSICVVAITVEDYLLVFKIPSDQAKMESGDEIEVSVVRRKLDIELTKPVEVKRCGIHLLVYDPDVIIRQFGSRFQCVDSDTAIDEDDDALESSLSYFISRCSKD</sequence>
<gene>
    <name evidence="10" type="primary">LOC108996883</name>
</gene>
<dbReference type="PANTHER" id="PTHR11017:SF562">
    <property type="entry name" value="ADP-RIBOSYL CYCLASE_CYCLIC ADP-RIBOSE HYDROLASE"/>
    <property type="match status" value="1"/>
</dbReference>
<dbReference type="GO" id="GO:0043531">
    <property type="term" value="F:ADP binding"/>
    <property type="evidence" value="ECO:0007669"/>
    <property type="project" value="InterPro"/>
</dbReference>
<accession>A0A6P9E0Y4</accession>
<dbReference type="GeneID" id="108996883"/>
<dbReference type="GO" id="GO:0061809">
    <property type="term" value="F:NAD+ nucleosidase activity, cyclic ADP-ribose generating"/>
    <property type="evidence" value="ECO:0007669"/>
    <property type="project" value="UniProtKB-EC"/>
</dbReference>
<dbReference type="PANTHER" id="PTHR11017">
    <property type="entry name" value="LEUCINE-RICH REPEAT-CONTAINING PROTEIN"/>
    <property type="match status" value="1"/>
</dbReference>
<evidence type="ECO:0000313" key="9">
    <source>
        <dbReference type="Proteomes" id="UP000235220"/>
    </source>
</evidence>
<dbReference type="Gene3D" id="3.40.50.10140">
    <property type="entry name" value="Toll/interleukin-1 receptor homology (TIR) domain"/>
    <property type="match status" value="1"/>
</dbReference>
<dbReference type="SUPFAM" id="SSF52058">
    <property type="entry name" value="L domain-like"/>
    <property type="match status" value="1"/>
</dbReference>
<dbReference type="FunCoup" id="A0A6P9E0Y4">
    <property type="interactions" value="413"/>
</dbReference>
<dbReference type="PRINTS" id="PR00364">
    <property type="entry name" value="DISEASERSIST"/>
</dbReference>
<dbReference type="FunFam" id="3.40.50.10140:FF:000007">
    <property type="entry name" value="Disease resistance protein (TIR-NBS-LRR class)"/>
    <property type="match status" value="1"/>
</dbReference>
<dbReference type="InterPro" id="IPR002182">
    <property type="entry name" value="NB-ARC"/>
</dbReference>
<dbReference type="EC" id="3.2.2.6" evidence="1"/>
<name>A0A6P9E0Y4_JUGRE</name>
<dbReference type="InterPro" id="IPR035897">
    <property type="entry name" value="Toll_tir_struct_dom_sf"/>
</dbReference>
<dbReference type="RefSeq" id="XP_035540991.1">
    <property type="nucleotide sequence ID" value="XM_035685098.1"/>
</dbReference>
<keyword evidence="4" id="KW-0378">Hydrolase</keyword>
<feature type="domain" description="TIR" evidence="8">
    <location>
        <begin position="17"/>
        <end position="186"/>
    </location>
</feature>
<reference evidence="10" key="1">
    <citation type="submission" date="2025-08" db="UniProtKB">
        <authorList>
            <consortium name="RefSeq"/>
        </authorList>
    </citation>
    <scope>IDENTIFICATION</scope>
    <source>
        <tissue evidence="10">Leaves</tissue>
    </source>
</reference>
<dbReference type="Proteomes" id="UP000235220">
    <property type="component" value="Chromosome 14"/>
</dbReference>
<dbReference type="Gene3D" id="3.80.10.10">
    <property type="entry name" value="Ribonuclease Inhibitor"/>
    <property type="match status" value="2"/>
</dbReference>
<dbReference type="KEGG" id="jre:108996883"/>
<evidence type="ECO:0000256" key="2">
    <source>
        <dbReference type="ARBA" id="ARBA00022614"/>
    </source>
</evidence>
<proteinExistence type="predicted"/>
<organism evidence="9 10">
    <name type="scientific">Juglans regia</name>
    <name type="common">English walnut</name>
    <dbReference type="NCBI Taxonomy" id="51240"/>
    <lineage>
        <taxon>Eukaryota</taxon>
        <taxon>Viridiplantae</taxon>
        <taxon>Streptophyta</taxon>
        <taxon>Embryophyta</taxon>
        <taxon>Tracheophyta</taxon>
        <taxon>Spermatophyta</taxon>
        <taxon>Magnoliopsida</taxon>
        <taxon>eudicotyledons</taxon>
        <taxon>Gunneridae</taxon>
        <taxon>Pentapetalae</taxon>
        <taxon>rosids</taxon>
        <taxon>fabids</taxon>
        <taxon>Fagales</taxon>
        <taxon>Juglandaceae</taxon>
        <taxon>Juglans</taxon>
    </lineage>
</organism>
<dbReference type="InterPro" id="IPR027417">
    <property type="entry name" value="P-loop_NTPase"/>
</dbReference>
<evidence type="ECO:0000256" key="3">
    <source>
        <dbReference type="ARBA" id="ARBA00022737"/>
    </source>
</evidence>
<dbReference type="InterPro" id="IPR058192">
    <property type="entry name" value="WHD_ROQ1-like"/>
</dbReference>
<dbReference type="GO" id="GO:0007165">
    <property type="term" value="P:signal transduction"/>
    <property type="evidence" value="ECO:0007669"/>
    <property type="project" value="InterPro"/>
</dbReference>
<evidence type="ECO:0000256" key="1">
    <source>
        <dbReference type="ARBA" id="ARBA00011982"/>
    </source>
</evidence>
<dbReference type="PROSITE" id="PS50104">
    <property type="entry name" value="TIR"/>
    <property type="match status" value="1"/>
</dbReference>
<evidence type="ECO:0000256" key="5">
    <source>
        <dbReference type="ARBA" id="ARBA00022821"/>
    </source>
</evidence>
<dbReference type="Pfam" id="PF20160">
    <property type="entry name" value="C-JID"/>
    <property type="match status" value="1"/>
</dbReference>
<keyword evidence="3" id="KW-0677">Repeat</keyword>
<dbReference type="Pfam" id="PF00931">
    <property type="entry name" value="NB-ARC"/>
    <property type="match status" value="1"/>
</dbReference>
<keyword evidence="6" id="KW-0520">NAD</keyword>
<dbReference type="InterPro" id="IPR055414">
    <property type="entry name" value="LRR_R13L4/SHOC2-like"/>
</dbReference>
<dbReference type="GO" id="GO:0006952">
    <property type="term" value="P:defense response"/>
    <property type="evidence" value="ECO:0007669"/>
    <property type="project" value="UniProtKB-KW"/>
</dbReference>
<protein>
    <recommendedName>
        <fullName evidence="1">ADP-ribosyl cyclase/cyclic ADP-ribose hydrolase</fullName>
        <ecNumber evidence="1">3.2.2.6</ecNumber>
    </recommendedName>
</protein>
<dbReference type="OrthoDB" id="1936883at2759"/>
<dbReference type="SMR" id="A0A6P9E0Y4"/>
<dbReference type="SMART" id="SM00382">
    <property type="entry name" value="AAA"/>
    <property type="match status" value="1"/>
</dbReference>